<dbReference type="AlphaFoldDB" id="A0A895YIF6"/>
<feature type="domain" description="AB hydrolase-1" evidence="1">
    <location>
        <begin position="6"/>
        <end position="219"/>
    </location>
</feature>
<protein>
    <submittedName>
        <fullName evidence="2">Alpha/beta hydrolase</fullName>
    </submittedName>
</protein>
<dbReference type="InterPro" id="IPR000073">
    <property type="entry name" value="AB_hydrolase_1"/>
</dbReference>
<keyword evidence="3" id="KW-1185">Reference proteome</keyword>
<dbReference type="SUPFAM" id="SSF53474">
    <property type="entry name" value="alpha/beta-Hydrolases"/>
    <property type="match status" value="1"/>
</dbReference>
<name>A0A895YIF6_9ACTN</name>
<dbReference type="Pfam" id="PF12697">
    <property type="entry name" value="Abhydrolase_6"/>
    <property type="match status" value="1"/>
</dbReference>
<dbReference type="PANTHER" id="PTHR37017:SF11">
    <property type="entry name" value="ESTERASE_LIPASE_THIOESTERASE DOMAIN-CONTAINING PROTEIN"/>
    <property type="match status" value="1"/>
</dbReference>
<evidence type="ECO:0000313" key="3">
    <source>
        <dbReference type="Proteomes" id="UP000662857"/>
    </source>
</evidence>
<keyword evidence="2" id="KW-0378">Hydrolase</keyword>
<gene>
    <name evidence="2" type="ORF">JQS43_23135</name>
</gene>
<dbReference type="Proteomes" id="UP000662857">
    <property type="component" value="Chromosome"/>
</dbReference>
<dbReference type="InterPro" id="IPR029058">
    <property type="entry name" value="AB_hydrolase_fold"/>
</dbReference>
<reference evidence="2" key="1">
    <citation type="submission" date="2021-02" db="EMBL/GenBank/DDBJ databases">
        <title>Natrosporangium hydrolyticum gen. nov., sp. nov, a haloalkaliphilic actinobacterium from a soda solonchak soil.</title>
        <authorList>
            <person name="Sorokin D.Y."/>
            <person name="Khijniak T.V."/>
            <person name="Zakharycheva A.P."/>
            <person name="Boueva O.V."/>
            <person name="Ariskina E.V."/>
            <person name="Hahnke R.L."/>
            <person name="Bunk B."/>
            <person name="Sproer C."/>
            <person name="Schumann P."/>
            <person name="Evtushenko L.I."/>
            <person name="Kublanov I.V."/>
        </authorList>
    </citation>
    <scope>NUCLEOTIDE SEQUENCE</scope>
    <source>
        <strain evidence="2">DSM 106523</strain>
    </source>
</reference>
<accession>A0A895YIF6</accession>
<dbReference type="Gene3D" id="3.40.50.1820">
    <property type="entry name" value="alpha/beta hydrolase"/>
    <property type="match status" value="1"/>
</dbReference>
<evidence type="ECO:0000313" key="2">
    <source>
        <dbReference type="EMBL" id="QSB14356.1"/>
    </source>
</evidence>
<dbReference type="EMBL" id="CP070499">
    <property type="protein sequence ID" value="QSB14356.1"/>
    <property type="molecule type" value="Genomic_DNA"/>
</dbReference>
<proteinExistence type="predicted"/>
<dbReference type="InterPro" id="IPR052897">
    <property type="entry name" value="Sec-Metab_Biosynth_Hydrolase"/>
</dbReference>
<dbReference type="RefSeq" id="WP_239676484.1">
    <property type="nucleotide sequence ID" value="NZ_CP070499.1"/>
</dbReference>
<dbReference type="GO" id="GO:0016787">
    <property type="term" value="F:hydrolase activity"/>
    <property type="evidence" value="ECO:0007669"/>
    <property type="project" value="UniProtKB-KW"/>
</dbReference>
<dbReference type="KEGG" id="nhy:JQS43_23135"/>
<dbReference type="PANTHER" id="PTHR37017">
    <property type="entry name" value="AB HYDROLASE-1 DOMAIN-CONTAINING PROTEIN-RELATED"/>
    <property type="match status" value="1"/>
</dbReference>
<evidence type="ECO:0000259" key="1">
    <source>
        <dbReference type="Pfam" id="PF12697"/>
    </source>
</evidence>
<sequence length="237" mass="26184">MATYTLVHGAGGDSWYWHRVAPLLRERGHEVVTPDLPTGDDAAGWTEYADVIEAAIGDRREVILVAQSMAGFSAPLVCQRRPIDLLVLVAAMVPRPGETGGDWWEQTGQPQAERALAEQQGRSSTGEFDPMEMFFHDLPAELAEAAMARGRPQSATPFTQPWPLERWPDTPTRFLLARRDRLFPAEFQRRVVAERLGIVPDELDAGHLAALSCPDELVAWLERYRADLADSGAVTAG</sequence>
<organism evidence="2 3">
    <name type="scientific">Natronosporangium hydrolyticum</name>
    <dbReference type="NCBI Taxonomy" id="2811111"/>
    <lineage>
        <taxon>Bacteria</taxon>
        <taxon>Bacillati</taxon>
        <taxon>Actinomycetota</taxon>
        <taxon>Actinomycetes</taxon>
        <taxon>Micromonosporales</taxon>
        <taxon>Micromonosporaceae</taxon>
        <taxon>Natronosporangium</taxon>
    </lineage>
</organism>